<dbReference type="Gene3D" id="3.40.30.10">
    <property type="entry name" value="Glutaredoxin"/>
    <property type="match status" value="1"/>
</dbReference>
<dbReference type="InterPro" id="IPR045108">
    <property type="entry name" value="TXNDC17-like"/>
</dbReference>
<evidence type="ECO:0000256" key="2">
    <source>
        <dbReference type="ARBA" id="ARBA00016949"/>
    </source>
</evidence>
<dbReference type="GO" id="GO:0047134">
    <property type="term" value="F:protein-disulfide reductase [NAD(P)H] activity"/>
    <property type="evidence" value="ECO:0007669"/>
    <property type="project" value="InterPro"/>
</dbReference>
<protein>
    <recommendedName>
        <fullName evidence="2">Thioredoxin domain-containing protein 17</fullName>
    </recommendedName>
</protein>
<evidence type="ECO:0000259" key="3">
    <source>
        <dbReference type="Pfam" id="PF06110"/>
    </source>
</evidence>
<gene>
    <name evidence="4" type="primary">Cni-Y71H2AR.1</name>
    <name evidence="4" type="synonym">Cnig_chr_III.g8734</name>
    <name evidence="4" type="ORF">B9Z55_008734</name>
</gene>
<evidence type="ECO:0000256" key="1">
    <source>
        <dbReference type="ARBA" id="ARBA00008987"/>
    </source>
</evidence>
<evidence type="ECO:0000313" key="5">
    <source>
        <dbReference type="Proteomes" id="UP000230233"/>
    </source>
</evidence>
<comment type="caution">
    <text evidence="4">The sequence shown here is derived from an EMBL/GenBank/DDBJ whole genome shotgun (WGS) entry which is preliminary data.</text>
</comment>
<dbReference type="PANTHER" id="PTHR12452:SF0">
    <property type="entry name" value="THIOREDOXIN DOMAIN-CONTAINING PROTEIN 17"/>
    <property type="match status" value="1"/>
</dbReference>
<proteinExistence type="inferred from homology"/>
<dbReference type="GO" id="GO:0005829">
    <property type="term" value="C:cytosol"/>
    <property type="evidence" value="ECO:0007669"/>
    <property type="project" value="TreeGrafter"/>
</dbReference>
<feature type="domain" description="Thioredoxin" evidence="3">
    <location>
        <begin position="9"/>
        <end position="129"/>
    </location>
</feature>
<dbReference type="PANTHER" id="PTHR12452">
    <property type="entry name" value="42-9-9 PROTEIN-RELATED"/>
    <property type="match status" value="1"/>
</dbReference>
<dbReference type="InterPro" id="IPR036249">
    <property type="entry name" value="Thioredoxin-like_sf"/>
</dbReference>
<keyword evidence="5" id="KW-1185">Reference proteome</keyword>
<dbReference type="CDD" id="cd02952">
    <property type="entry name" value="TRP14_like"/>
    <property type="match status" value="1"/>
</dbReference>
<accession>A0A2G5UP05</accession>
<name>A0A2G5UP05_9PELO</name>
<reference evidence="5" key="1">
    <citation type="submission" date="2017-10" db="EMBL/GenBank/DDBJ databases">
        <title>Rapid genome shrinkage in a self-fertile nematode reveals novel sperm competition proteins.</title>
        <authorList>
            <person name="Yin D."/>
            <person name="Schwarz E.M."/>
            <person name="Thomas C.G."/>
            <person name="Felde R.L."/>
            <person name="Korf I.F."/>
            <person name="Cutter A.D."/>
            <person name="Schartner C.M."/>
            <person name="Ralston E.J."/>
            <person name="Meyer B.J."/>
            <person name="Haag E.S."/>
        </authorList>
    </citation>
    <scope>NUCLEOTIDE SEQUENCE [LARGE SCALE GENOMIC DNA]</scope>
    <source>
        <strain evidence="5">JU1422</strain>
    </source>
</reference>
<dbReference type="OrthoDB" id="78947at2759"/>
<dbReference type="Pfam" id="PF06110">
    <property type="entry name" value="TXD17-like_Trx"/>
    <property type="match status" value="1"/>
</dbReference>
<organism evidence="4 5">
    <name type="scientific">Caenorhabditis nigoni</name>
    <dbReference type="NCBI Taxonomy" id="1611254"/>
    <lineage>
        <taxon>Eukaryota</taxon>
        <taxon>Metazoa</taxon>
        <taxon>Ecdysozoa</taxon>
        <taxon>Nematoda</taxon>
        <taxon>Chromadorea</taxon>
        <taxon>Rhabditida</taxon>
        <taxon>Rhabditina</taxon>
        <taxon>Rhabditomorpha</taxon>
        <taxon>Rhabditoidea</taxon>
        <taxon>Rhabditidae</taxon>
        <taxon>Peloderinae</taxon>
        <taxon>Caenorhabditis</taxon>
    </lineage>
</organism>
<comment type="similarity">
    <text evidence="1">Belongs to the thioredoxin family.</text>
</comment>
<dbReference type="AlphaFoldDB" id="A0A2G5UP05"/>
<dbReference type="EMBL" id="PDUG01000003">
    <property type="protein sequence ID" value="PIC41248.1"/>
    <property type="molecule type" value="Genomic_DNA"/>
</dbReference>
<dbReference type="STRING" id="1611254.A0A2G5UP05"/>
<sequence>MPGLQHYTAQGYEAYKQTLETIGKGKRVVALFTGSKNLSTGQSWCPDCVVAEPIVDQVIQDTVVAAIDVHFITVFVGNREVWRDPAVGFRTDPSLKLTCIPTLLEVGNKAKRLLEGQIANKNLVKDFFVDED</sequence>
<dbReference type="InterPro" id="IPR010357">
    <property type="entry name" value="TXNDC17_dom"/>
</dbReference>
<dbReference type="SUPFAM" id="SSF52833">
    <property type="entry name" value="Thioredoxin-like"/>
    <property type="match status" value="1"/>
</dbReference>
<dbReference type="Proteomes" id="UP000230233">
    <property type="component" value="Chromosome III"/>
</dbReference>
<evidence type="ECO:0000313" key="4">
    <source>
        <dbReference type="EMBL" id="PIC41248.1"/>
    </source>
</evidence>